<dbReference type="Proteomes" id="UP000239340">
    <property type="component" value="Plasmid pSfreNXT3a"/>
</dbReference>
<keyword evidence="1" id="KW-0614">Plasmid</keyword>
<proteinExistence type="predicted"/>
<gene>
    <name evidence="1" type="ORF">NXT3_PA00286</name>
</gene>
<organism evidence="1 2">
    <name type="scientific">Rhizobium fredii</name>
    <name type="common">Sinorhizobium fredii</name>
    <dbReference type="NCBI Taxonomy" id="380"/>
    <lineage>
        <taxon>Bacteria</taxon>
        <taxon>Pseudomonadati</taxon>
        <taxon>Pseudomonadota</taxon>
        <taxon>Alphaproteobacteria</taxon>
        <taxon>Hyphomicrobiales</taxon>
        <taxon>Rhizobiaceae</taxon>
        <taxon>Sinorhizobium/Ensifer group</taxon>
        <taxon>Sinorhizobium</taxon>
    </lineage>
</organism>
<evidence type="ECO:0000313" key="2">
    <source>
        <dbReference type="Proteomes" id="UP000239340"/>
    </source>
</evidence>
<reference evidence="1 2" key="1">
    <citation type="submission" date="2017-10" db="EMBL/GenBank/DDBJ databases">
        <title>Analysis of the genome sequences of Rhizobium populations associated to common bean (phaseolus vulgaris).</title>
        <authorList>
            <person name="Bustos P."/>
            <person name="Santamaria R.I."/>
            <person name="Miranda-Sanchez F."/>
            <person name="Perez-Carrascal O."/>
            <person name="Juarez S."/>
            <person name="Lozano L."/>
            <person name="Martinez-Flores I."/>
            <person name="Vinuesa P."/>
            <person name="Martinez-Romero E."/>
            <person name="Cevallos M.A."/>
            <person name="Romero D."/>
            <person name="Davila G."/>
            <person name="Gonzalez V."/>
        </authorList>
    </citation>
    <scope>NUCLEOTIDE SEQUENCE [LARGE SCALE GENOMIC DNA]</scope>
    <source>
        <strain evidence="1 2">NXT3</strain>
        <plasmid evidence="2">Plasmid psfrenxt3a</plasmid>
    </source>
</reference>
<evidence type="ECO:0000313" key="1">
    <source>
        <dbReference type="EMBL" id="AUX78574.1"/>
    </source>
</evidence>
<dbReference type="EMBL" id="CP024308">
    <property type="protein sequence ID" value="AUX78574.1"/>
    <property type="molecule type" value="Genomic_DNA"/>
</dbReference>
<geneLocation type="plasmid" evidence="2">
    <name>psfrenxt3a</name>
</geneLocation>
<dbReference type="AlphaFoldDB" id="A0A2L0HAW5"/>
<sequence length="82" mass="9613">MSCSYEDFRWRRTIVRTLRSNEEVRKQREKMDCQDGDMFGHSVGALKGLEIRHFDADIFITSFSSGANARRRTSCSTRNWFG</sequence>
<protein>
    <submittedName>
        <fullName evidence="1">Uncharacterized protein</fullName>
    </submittedName>
</protein>
<accession>A0A2L0HAW5</accession>
<name>A0A2L0HAW5_RHIFR</name>